<feature type="transmembrane region" description="Helical" evidence="1">
    <location>
        <begin position="67"/>
        <end position="88"/>
    </location>
</feature>
<gene>
    <name evidence="2" type="ORF">SAMN04488061_0966</name>
</gene>
<name>A0A1H0IUS4_9HYPH</name>
<reference evidence="2 3" key="1">
    <citation type="submission" date="2016-10" db="EMBL/GenBank/DDBJ databases">
        <authorList>
            <person name="Varghese N."/>
            <person name="Submissions S."/>
        </authorList>
    </citation>
    <scope>NUCLEOTIDE SEQUENCE [LARGE SCALE GENOMIC DNA]</scope>
    <source>
        <strain evidence="2 3">CGMCC 1.6497</strain>
    </source>
</reference>
<keyword evidence="1" id="KW-1133">Transmembrane helix</keyword>
<keyword evidence="1" id="KW-0812">Transmembrane</keyword>
<proteinExistence type="predicted"/>
<feature type="transmembrane region" description="Helical" evidence="1">
    <location>
        <begin position="6"/>
        <end position="23"/>
    </location>
</feature>
<protein>
    <submittedName>
        <fullName evidence="2">Uncharacterized protein</fullName>
    </submittedName>
</protein>
<evidence type="ECO:0000313" key="3">
    <source>
        <dbReference type="Proteomes" id="UP000198795"/>
    </source>
</evidence>
<feature type="transmembrane region" description="Helical" evidence="1">
    <location>
        <begin position="108"/>
        <end position="127"/>
    </location>
</feature>
<sequence>MLTVLLAKVLGIFMIIVGAAVVVRRHYFISVIDTFIEQRLTRLVLSMVELLAGLFLVVSHNDWSSPPAILITVCGWLAVIEATTYLFLPDAMFAKFLRALRNPTGYAIGGLVSVVLGLYLAGYGFGWF</sequence>
<comment type="caution">
    <text evidence="2">The sequence shown here is derived from an EMBL/GenBank/DDBJ whole genome shotgun (WGS) entry which is preliminary data.</text>
</comment>
<dbReference type="EMBL" id="FNJC01000001">
    <property type="protein sequence ID" value="SDO35165.1"/>
    <property type="molecule type" value="Genomic_DNA"/>
</dbReference>
<keyword evidence="3" id="KW-1185">Reference proteome</keyword>
<keyword evidence="1" id="KW-0472">Membrane</keyword>
<feature type="transmembrane region" description="Helical" evidence="1">
    <location>
        <begin position="43"/>
        <end position="61"/>
    </location>
</feature>
<evidence type="ECO:0000313" key="2">
    <source>
        <dbReference type="EMBL" id="SDO35165.1"/>
    </source>
</evidence>
<dbReference type="RefSeq" id="WP_090226914.1">
    <property type="nucleotide sequence ID" value="NZ_FNJC01000001.1"/>
</dbReference>
<dbReference type="Proteomes" id="UP000198795">
    <property type="component" value="Unassembled WGS sequence"/>
</dbReference>
<evidence type="ECO:0000256" key="1">
    <source>
        <dbReference type="SAM" id="Phobius"/>
    </source>
</evidence>
<organism evidence="2 3">
    <name type="scientific">Filomicrobium insigne</name>
    <dbReference type="NCBI Taxonomy" id="418854"/>
    <lineage>
        <taxon>Bacteria</taxon>
        <taxon>Pseudomonadati</taxon>
        <taxon>Pseudomonadota</taxon>
        <taxon>Alphaproteobacteria</taxon>
        <taxon>Hyphomicrobiales</taxon>
        <taxon>Hyphomicrobiaceae</taxon>
        <taxon>Filomicrobium</taxon>
    </lineage>
</organism>
<accession>A0A1H0IUS4</accession>